<dbReference type="SMART" id="SM00354">
    <property type="entry name" value="HTH_LACI"/>
    <property type="match status" value="1"/>
</dbReference>
<reference evidence="6" key="1">
    <citation type="submission" date="2016-11" db="EMBL/GenBank/DDBJ databases">
        <authorList>
            <person name="Varghese N."/>
            <person name="Submissions S."/>
        </authorList>
    </citation>
    <scope>NUCLEOTIDE SEQUENCE [LARGE SCALE GENOMIC DNA]</scope>
    <source>
        <strain evidence="6">DSM 17659</strain>
    </source>
</reference>
<dbReference type="InterPro" id="IPR010982">
    <property type="entry name" value="Lambda_DNA-bd_dom_sf"/>
</dbReference>
<dbReference type="PANTHER" id="PTHR30146:SF109">
    <property type="entry name" value="HTH-TYPE TRANSCRIPTIONAL REGULATOR GALS"/>
    <property type="match status" value="1"/>
</dbReference>
<dbReference type="PROSITE" id="PS50932">
    <property type="entry name" value="HTH_LACI_2"/>
    <property type="match status" value="1"/>
</dbReference>
<gene>
    <name evidence="5" type="ORF">SAMN05444372_101158</name>
</gene>
<dbReference type="Gene3D" id="3.40.50.2300">
    <property type="match status" value="2"/>
</dbReference>
<dbReference type="Pfam" id="PF13377">
    <property type="entry name" value="Peripla_BP_3"/>
    <property type="match status" value="1"/>
</dbReference>
<dbReference type="AlphaFoldDB" id="A0A1M5FKA3"/>
<name>A0A1M5FKA3_9FLAO</name>
<evidence type="ECO:0000256" key="3">
    <source>
        <dbReference type="ARBA" id="ARBA00023163"/>
    </source>
</evidence>
<dbReference type="GO" id="GO:0000976">
    <property type="term" value="F:transcription cis-regulatory region binding"/>
    <property type="evidence" value="ECO:0007669"/>
    <property type="project" value="TreeGrafter"/>
</dbReference>
<evidence type="ECO:0000256" key="2">
    <source>
        <dbReference type="ARBA" id="ARBA00023125"/>
    </source>
</evidence>
<sequence length="341" mass="37659">MKAKATLKQIAKELNVSVSTVSKALNDSPEISDLTKSKIKEYAKLKNYKPNVIGLNLKNRKTKTIGVIIPNILNSFFAKVFSGIEKVADEKGYNVIMCISNESSEKEAHTLEMLSNGTIDGFIVSVSEEAQKNHSYEHFSAIIYDGTPIVMFDRIAEDVDCDKVIVDDFDSALDSTQHLINLGCKNIALLSSIDNLSVGKLRAEGYLKALKNNNIAINQEIILRTDSEEDLNERIEAILSNKKIDGIFALDESDSVAALKIGLKIGYKIPEELSIIGFADGILASRRLSPSLTTVSQHGIEIGEVAAKLLIDRLESKEEDIPYETVVIKTKLKERESTRNL</sequence>
<protein>
    <submittedName>
        <fullName evidence="5">Transcriptional regulator, LacI family</fullName>
    </submittedName>
</protein>
<evidence type="ECO:0000256" key="1">
    <source>
        <dbReference type="ARBA" id="ARBA00023015"/>
    </source>
</evidence>
<dbReference type="Pfam" id="PF00356">
    <property type="entry name" value="LacI"/>
    <property type="match status" value="1"/>
</dbReference>
<dbReference type="CDD" id="cd06267">
    <property type="entry name" value="PBP1_LacI_sugar_binding-like"/>
    <property type="match status" value="1"/>
</dbReference>
<keyword evidence="1" id="KW-0805">Transcription regulation</keyword>
<dbReference type="OrthoDB" id="9768806at2"/>
<organism evidence="5 6">
    <name type="scientific">Flavobacterium micromati</name>
    <dbReference type="NCBI Taxonomy" id="229205"/>
    <lineage>
        <taxon>Bacteria</taxon>
        <taxon>Pseudomonadati</taxon>
        <taxon>Bacteroidota</taxon>
        <taxon>Flavobacteriia</taxon>
        <taxon>Flavobacteriales</taxon>
        <taxon>Flavobacteriaceae</taxon>
        <taxon>Flavobacterium</taxon>
    </lineage>
</organism>
<dbReference type="CDD" id="cd01392">
    <property type="entry name" value="HTH_LacI"/>
    <property type="match status" value="1"/>
</dbReference>
<evidence type="ECO:0000313" key="5">
    <source>
        <dbReference type="EMBL" id="SHF91571.1"/>
    </source>
</evidence>
<accession>A0A1M5FKA3</accession>
<dbReference type="PANTHER" id="PTHR30146">
    <property type="entry name" value="LACI-RELATED TRANSCRIPTIONAL REPRESSOR"/>
    <property type="match status" value="1"/>
</dbReference>
<dbReference type="InterPro" id="IPR028082">
    <property type="entry name" value="Peripla_BP_I"/>
</dbReference>
<dbReference type="STRING" id="229205.SAMN05444372_101158"/>
<keyword evidence="6" id="KW-1185">Reference proteome</keyword>
<dbReference type="Gene3D" id="1.10.260.40">
    <property type="entry name" value="lambda repressor-like DNA-binding domains"/>
    <property type="match status" value="1"/>
</dbReference>
<feature type="domain" description="HTH lacI-type" evidence="4">
    <location>
        <begin position="5"/>
        <end position="59"/>
    </location>
</feature>
<evidence type="ECO:0000313" key="6">
    <source>
        <dbReference type="Proteomes" id="UP000184020"/>
    </source>
</evidence>
<evidence type="ECO:0000259" key="4">
    <source>
        <dbReference type="PROSITE" id="PS50932"/>
    </source>
</evidence>
<keyword evidence="3" id="KW-0804">Transcription</keyword>
<dbReference type="Proteomes" id="UP000184020">
    <property type="component" value="Unassembled WGS sequence"/>
</dbReference>
<dbReference type="RefSeq" id="WP_073016231.1">
    <property type="nucleotide sequence ID" value="NZ_FQWF01000001.1"/>
</dbReference>
<dbReference type="InterPro" id="IPR000843">
    <property type="entry name" value="HTH_LacI"/>
</dbReference>
<keyword evidence="2" id="KW-0238">DNA-binding</keyword>
<dbReference type="SUPFAM" id="SSF53822">
    <property type="entry name" value="Periplasmic binding protein-like I"/>
    <property type="match status" value="1"/>
</dbReference>
<dbReference type="SUPFAM" id="SSF47413">
    <property type="entry name" value="lambda repressor-like DNA-binding domains"/>
    <property type="match status" value="1"/>
</dbReference>
<dbReference type="InterPro" id="IPR046335">
    <property type="entry name" value="LacI/GalR-like_sensor"/>
</dbReference>
<proteinExistence type="predicted"/>
<dbReference type="EMBL" id="FQWF01000001">
    <property type="protein sequence ID" value="SHF91571.1"/>
    <property type="molecule type" value="Genomic_DNA"/>
</dbReference>
<dbReference type="GO" id="GO:0003700">
    <property type="term" value="F:DNA-binding transcription factor activity"/>
    <property type="evidence" value="ECO:0007669"/>
    <property type="project" value="TreeGrafter"/>
</dbReference>